<evidence type="ECO:0000256" key="4">
    <source>
        <dbReference type="ARBA" id="ARBA00022801"/>
    </source>
</evidence>
<dbReference type="SUPFAM" id="SSF53098">
    <property type="entry name" value="Ribonuclease H-like"/>
    <property type="match status" value="1"/>
</dbReference>
<dbReference type="GO" id="GO:0005634">
    <property type="term" value="C:nucleus"/>
    <property type="evidence" value="ECO:0007669"/>
    <property type="project" value="UniProtKB-SubCell"/>
</dbReference>
<keyword evidence="10" id="KW-1185">Reference proteome</keyword>
<feature type="region of interest" description="Disordered" evidence="7">
    <location>
        <begin position="116"/>
        <end position="135"/>
    </location>
</feature>
<gene>
    <name evidence="9" type="ORF">BDY21DRAFT_406831</name>
</gene>
<evidence type="ECO:0000256" key="7">
    <source>
        <dbReference type="SAM" id="MobiDB-lite"/>
    </source>
</evidence>
<dbReference type="AlphaFoldDB" id="A0A6A6NL53"/>
<evidence type="ECO:0000256" key="1">
    <source>
        <dbReference type="ARBA" id="ARBA00004123"/>
    </source>
</evidence>
<dbReference type="Gene3D" id="3.30.420.10">
    <property type="entry name" value="Ribonuclease H-like superfamily/Ribonuclease H"/>
    <property type="match status" value="1"/>
</dbReference>
<dbReference type="OrthoDB" id="206335at2759"/>
<sequence length="677" mass="75085">MEAHQPRDDATKPEPTAENDGEWEVVAERGKRKKHPKHTGPPSFSFSPSCRLQTSVKLNDLQLLILYLFEADKAPTWISVANRPAVRRIVTVMVPGLERGMFDGSVPLRDSFAIKNESEASDTTEKPPTGGTSPDEWYPVKLVAGALPQELKPLAEIFPLLWPVQAPGDARYSKLHSPIGGILQAKRTEKAKHWKGPNNINGSKRMPITKCLSSLEDLQEIDYPLHPALFITEEDKVRNSLSRQDRKQTTQYGWADSSVERLEDGEVADKDIEVGSITQGRTVLAIDCEMCQTEESSCELTRVSVTSWDGSVVLDTLVKPSSHITDYLTRYSGITEEMMAPVTTTLADVQRQLKEIVTPTTILVGHSLDSDLKALKFTHPFIVDTALLYPHPVGAPLRQSLKFLAQKHLKREIQQRHGTTGHDSVEDSKAALDLVKLKCENGEDYGTSEAATESIFKRLSRQRKPGNFVVSASNVYRTSACVDWGQPRKGHGACATVSFGCKSDEEVVQGIARALKGDSGIISADNVSAVGGAAPPGGVDFVWARLRELEAYRGWWNRSKTVDNEELRQAVISTSRDDTGDKDQNPPTLAEHVANTVKRIIEIYDALPSCSALIVYSGSGDPRQVSRMQELQKQFREEYRTKKWDELSVQWTDTEEQALKNACIQAKKGIGFLTIKQ</sequence>
<dbReference type="InterPro" id="IPR036397">
    <property type="entry name" value="RNaseH_sf"/>
</dbReference>
<dbReference type="Proteomes" id="UP000799766">
    <property type="component" value="Unassembled WGS sequence"/>
</dbReference>
<dbReference type="EMBL" id="MU001709">
    <property type="protein sequence ID" value="KAF2452452.1"/>
    <property type="molecule type" value="Genomic_DNA"/>
</dbReference>
<evidence type="ECO:0000313" key="9">
    <source>
        <dbReference type="EMBL" id="KAF2452452.1"/>
    </source>
</evidence>
<dbReference type="InterPro" id="IPR047021">
    <property type="entry name" value="REXO1/3/4-like"/>
</dbReference>
<dbReference type="PANTHER" id="PTHR12801">
    <property type="entry name" value="RNA EXONUCLEASE REXO1 / RECO3 FAMILY MEMBER-RELATED"/>
    <property type="match status" value="1"/>
</dbReference>
<keyword evidence="5" id="KW-0269">Exonuclease</keyword>
<protein>
    <recommendedName>
        <fullName evidence="8">Exonuclease domain-containing protein</fullName>
    </recommendedName>
</protein>
<dbReference type="FunFam" id="3.30.420.10:FF:000019">
    <property type="entry name" value="RNA exonuclease NEF-sp"/>
    <property type="match status" value="1"/>
</dbReference>
<keyword evidence="3" id="KW-0540">Nuclease</keyword>
<dbReference type="PANTHER" id="PTHR12801:SF115">
    <property type="entry name" value="FI18136P1-RELATED"/>
    <property type="match status" value="1"/>
</dbReference>
<feature type="compositionally biased region" description="Basic and acidic residues" evidence="7">
    <location>
        <begin position="1"/>
        <end position="12"/>
    </location>
</feature>
<evidence type="ECO:0000313" key="10">
    <source>
        <dbReference type="Proteomes" id="UP000799766"/>
    </source>
</evidence>
<comment type="similarity">
    <text evidence="2">Belongs to the REXO1/REXO3 family.</text>
</comment>
<dbReference type="GO" id="GO:0004527">
    <property type="term" value="F:exonuclease activity"/>
    <property type="evidence" value="ECO:0007669"/>
    <property type="project" value="UniProtKB-KW"/>
</dbReference>
<dbReference type="GO" id="GO:0003676">
    <property type="term" value="F:nucleic acid binding"/>
    <property type="evidence" value="ECO:0007669"/>
    <property type="project" value="InterPro"/>
</dbReference>
<name>A0A6A6NL53_9PEZI</name>
<reference evidence="9" key="1">
    <citation type="journal article" date="2020" name="Stud. Mycol.">
        <title>101 Dothideomycetes genomes: a test case for predicting lifestyles and emergence of pathogens.</title>
        <authorList>
            <person name="Haridas S."/>
            <person name="Albert R."/>
            <person name="Binder M."/>
            <person name="Bloem J."/>
            <person name="Labutti K."/>
            <person name="Salamov A."/>
            <person name="Andreopoulos B."/>
            <person name="Baker S."/>
            <person name="Barry K."/>
            <person name="Bills G."/>
            <person name="Bluhm B."/>
            <person name="Cannon C."/>
            <person name="Castanera R."/>
            <person name="Culley D."/>
            <person name="Daum C."/>
            <person name="Ezra D."/>
            <person name="Gonzalez J."/>
            <person name="Henrissat B."/>
            <person name="Kuo A."/>
            <person name="Liang C."/>
            <person name="Lipzen A."/>
            <person name="Lutzoni F."/>
            <person name="Magnuson J."/>
            <person name="Mondo S."/>
            <person name="Nolan M."/>
            <person name="Ohm R."/>
            <person name="Pangilinan J."/>
            <person name="Park H.-J."/>
            <person name="Ramirez L."/>
            <person name="Alfaro M."/>
            <person name="Sun H."/>
            <person name="Tritt A."/>
            <person name="Yoshinaga Y."/>
            <person name="Zwiers L.-H."/>
            <person name="Turgeon B."/>
            <person name="Goodwin S."/>
            <person name="Spatafora J."/>
            <person name="Crous P."/>
            <person name="Grigoriev I."/>
        </authorList>
    </citation>
    <scope>NUCLEOTIDE SEQUENCE</scope>
    <source>
        <strain evidence="9">ATCC 16933</strain>
    </source>
</reference>
<dbReference type="CDD" id="cd06145">
    <property type="entry name" value="REX1_like"/>
    <property type="match status" value="1"/>
</dbReference>
<dbReference type="SMART" id="SM00479">
    <property type="entry name" value="EXOIII"/>
    <property type="match status" value="1"/>
</dbReference>
<evidence type="ECO:0000256" key="3">
    <source>
        <dbReference type="ARBA" id="ARBA00022722"/>
    </source>
</evidence>
<evidence type="ECO:0000256" key="6">
    <source>
        <dbReference type="ARBA" id="ARBA00023242"/>
    </source>
</evidence>
<dbReference type="InterPro" id="IPR013520">
    <property type="entry name" value="Ribonucl_H"/>
</dbReference>
<feature type="domain" description="Exonuclease" evidence="8">
    <location>
        <begin position="282"/>
        <end position="444"/>
    </location>
</feature>
<evidence type="ECO:0000259" key="8">
    <source>
        <dbReference type="SMART" id="SM00479"/>
    </source>
</evidence>
<organism evidence="9 10">
    <name type="scientific">Lineolata rhizophorae</name>
    <dbReference type="NCBI Taxonomy" id="578093"/>
    <lineage>
        <taxon>Eukaryota</taxon>
        <taxon>Fungi</taxon>
        <taxon>Dikarya</taxon>
        <taxon>Ascomycota</taxon>
        <taxon>Pezizomycotina</taxon>
        <taxon>Dothideomycetes</taxon>
        <taxon>Dothideomycetes incertae sedis</taxon>
        <taxon>Lineolatales</taxon>
        <taxon>Lineolataceae</taxon>
        <taxon>Lineolata</taxon>
    </lineage>
</organism>
<dbReference type="InterPro" id="IPR034922">
    <property type="entry name" value="REX1-like_exo"/>
</dbReference>
<accession>A0A6A6NL53</accession>
<dbReference type="InterPro" id="IPR012337">
    <property type="entry name" value="RNaseH-like_sf"/>
</dbReference>
<keyword evidence="4" id="KW-0378">Hydrolase</keyword>
<comment type="subcellular location">
    <subcellularLocation>
        <location evidence="1">Nucleus</location>
    </subcellularLocation>
</comment>
<evidence type="ECO:0000256" key="5">
    <source>
        <dbReference type="ARBA" id="ARBA00022839"/>
    </source>
</evidence>
<dbReference type="Pfam" id="PF00929">
    <property type="entry name" value="RNase_T"/>
    <property type="match status" value="1"/>
</dbReference>
<feature type="region of interest" description="Disordered" evidence="7">
    <location>
        <begin position="1"/>
        <end position="46"/>
    </location>
</feature>
<proteinExistence type="inferred from homology"/>
<keyword evidence="6" id="KW-0539">Nucleus</keyword>
<evidence type="ECO:0000256" key="2">
    <source>
        <dbReference type="ARBA" id="ARBA00006357"/>
    </source>
</evidence>